<keyword evidence="2" id="KW-1185">Reference proteome</keyword>
<dbReference type="RefSeq" id="WP_380083771.1">
    <property type="nucleotide sequence ID" value="NZ_JBHSWD010000002.1"/>
</dbReference>
<dbReference type="EMBL" id="JBHSWD010000002">
    <property type="protein sequence ID" value="MFC6592650.1"/>
    <property type="molecule type" value="Genomic_DNA"/>
</dbReference>
<protein>
    <submittedName>
        <fullName evidence="1">Uncharacterized protein</fullName>
    </submittedName>
</protein>
<organism evidence="1 2">
    <name type="scientific">Deinococcus lacus</name>
    <dbReference type="NCBI Taxonomy" id="392561"/>
    <lineage>
        <taxon>Bacteria</taxon>
        <taxon>Thermotogati</taxon>
        <taxon>Deinococcota</taxon>
        <taxon>Deinococci</taxon>
        <taxon>Deinococcales</taxon>
        <taxon>Deinococcaceae</taxon>
        <taxon>Deinococcus</taxon>
    </lineage>
</organism>
<reference evidence="2" key="1">
    <citation type="journal article" date="2019" name="Int. J. Syst. Evol. Microbiol.">
        <title>The Global Catalogue of Microorganisms (GCM) 10K type strain sequencing project: providing services to taxonomists for standard genome sequencing and annotation.</title>
        <authorList>
            <consortium name="The Broad Institute Genomics Platform"/>
            <consortium name="The Broad Institute Genome Sequencing Center for Infectious Disease"/>
            <person name="Wu L."/>
            <person name="Ma J."/>
        </authorList>
    </citation>
    <scope>NUCLEOTIDE SEQUENCE [LARGE SCALE GENOMIC DNA]</scope>
    <source>
        <strain evidence="2">CGMCC 1.15772</strain>
    </source>
</reference>
<dbReference type="Proteomes" id="UP001596297">
    <property type="component" value="Unassembled WGS sequence"/>
</dbReference>
<accession>A0ABW1YE85</accession>
<name>A0ABW1YE85_9DEIO</name>
<sequence>MSGPAPTFRRTAQSFTLSWPERVYSFDLEGRPLTWFESGTLYKRSLGSEVLGRRQEGGQRQRWKVPDHQIAPHFDRLHTAVLAALAAQPEPELQRAAAWTPSGCWPSGAALLRLIAQWAFCRPTSISRWWCN</sequence>
<evidence type="ECO:0000313" key="1">
    <source>
        <dbReference type="EMBL" id="MFC6592650.1"/>
    </source>
</evidence>
<proteinExistence type="predicted"/>
<evidence type="ECO:0000313" key="2">
    <source>
        <dbReference type="Proteomes" id="UP001596297"/>
    </source>
</evidence>
<comment type="caution">
    <text evidence="1">The sequence shown here is derived from an EMBL/GenBank/DDBJ whole genome shotgun (WGS) entry which is preliminary data.</text>
</comment>
<gene>
    <name evidence="1" type="ORF">ACFP81_12045</name>
</gene>